<name>A0ABR8B8K9_9NOSO</name>
<proteinExistence type="predicted"/>
<evidence type="ECO:0000256" key="2">
    <source>
        <dbReference type="ARBA" id="ARBA00022803"/>
    </source>
</evidence>
<keyword evidence="5" id="KW-1133">Transmembrane helix</keyword>
<evidence type="ECO:0000256" key="1">
    <source>
        <dbReference type="ARBA" id="ARBA00022737"/>
    </source>
</evidence>
<dbReference type="Gene3D" id="1.25.40.10">
    <property type="entry name" value="Tetratricopeptide repeat domain"/>
    <property type="match status" value="2"/>
</dbReference>
<dbReference type="InterPro" id="IPR011990">
    <property type="entry name" value="TPR-like_helical_dom_sf"/>
</dbReference>
<dbReference type="PROSITE" id="PS50005">
    <property type="entry name" value="TPR"/>
    <property type="match status" value="1"/>
</dbReference>
<dbReference type="PANTHER" id="PTHR44943:SF8">
    <property type="entry name" value="TPR REPEAT-CONTAINING PROTEIN MJ0263"/>
    <property type="match status" value="1"/>
</dbReference>
<dbReference type="RefSeq" id="WP_190565831.1">
    <property type="nucleotide sequence ID" value="NZ_JACJQL010000003.1"/>
</dbReference>
<protein>
    <submittedName>
        <fullName evidence="6">Tetratricopeptide repeat protein</fullName>
    </submittedName>
</protein>
<accession>A0ABR8B8K9</accession>
<dbReference type="InterPro" id="IPR019734">
    <property type="entry name" value="TPR_rpt"/>
</dbReference>
<keyword evidence="5" id="KW-0472">Membrane</keyword>
<reference evidence="6 7" key="1">
    <citation type="journal article" date="2020" name="ISME J.">
        <title>Comparative genomics reveals insights into cyanobacterial evolution and habitat adaptation.</title>
        <authorList>
            <person name="Chen M.Y."/>
            <person name="Teng W.K."/>
            <person name="Zhao L."/>
            <person name="Hu C.X."/>
            <person name="Zhou Y.K."/>
            <person name="Han B.P."/>
            <person name="Song L.R."/>
            <person name="Shu W.S."/>
        </authorList>
    </citation>
    <scope>NUCLEOTIDE SEQUENCE [LARGE SCALE GENOMIC DNA]</scope>
    <source>
        <strain evidence="6 7">FACHB-3921</strain>
    </source>
</reference>
<keyword evidence="5" id="KW-0812">Transmembrane</keyword>
<feature type="transmembrane region" description="Helical" evidence="5">
    <location>
        <begin position="12"/>
        <end position="33"/>
    </location>
</feature>
<dbReference type="EMBL" id="JACJQL010000003">
    <property type="protein sequence ID" value="MBD2250453.1"/>
    <property type="molecule type" value="Genomic_DNA"/>
</dbReference>
<dbReference type="Pfam" id="PF13429">
    <property type="entry name" value="TPR_15"/>
    <property type="match status" value="1"/>
</dbReference>
<evidence type="ECO:0000313" key="6">
    <source>
        <dbReference type="EMBL" id="MBD2250453.1"/>
    </source>
</evidence>
<dbReference type="SUPFAM" id="SSF48452">
    <property type="entry name" value="TPR-like"/>
    <property type="match status" value="1"/>
</dbReference>
<keyword evidence="2 3" id="KW-0802">TPR repeat</keyword>
<evidence type="ECO:0000313" key="7">
    <source>
        <dbReference type="Proteomes" id="UP000621307"/>
    </source>
</evidence>
<evidence type="ECO:0000256" key="3">
    <source>
        <dbReference type="PROSITE-ProRule" id="PRU00339"/>
    </source>
</evidence>
<dbReference type="Proteomes" id="UP000621307">
    <property type="component" value="Unassembled WGS sequence"/>
</dbReference>
<evidence type="ECO:0000256" key="5">
    <source>
        <dbReference type="SAM" id="Phobius"/>
    </source>
</evidence>
<comment type="caution">
    <text evidence="6">The sequence shown here is derived from an EMBL/GenBank/DDBJ whole genome shotgun (WGS) entry which is preliminary data.</text>
</comment>
<dbReference type="PANTHER" id="PTHR44943">
    <property type="entry name" value="CELLULOSE SYNTHASE OPERON PROTEIN C"/>
    <property type="match status" value="1"/>
</dbReference>
<evidence type="ECO:0000256" key="4">
    <source>
        <dbReference type="SAM" id="MobiDB-lite"/>
    </source>
</evidence>
<feature type="compositionally biased region" description="Pro residues" evidence="4">
    <location>
        <begin position="277"/>
        <end position="297"/>
    </location>
</feature>
<dbReference type="SMART" id="SM00028">
    <property type="entry name" value="TPR"/>
    <property type="match status" value="3"/>
</dbReference>
<gene>
    <name evidence="6" type="ORF">H6G14_03900</name>
</gene>
<keyword evidence="1" id="KW-0677">Repeat</keyword>
<feature type="region of interest" description="Disordered" evidence="4">
    <location>
        <begin position="38"/>
        <end position="57"/>
    </location>
</feature>
<sequence length="297" mass="31464">MSQPRNRWIVQLILALAVLAFVGVSVVPIIGALNDNTSPSNQNSASNQGSSLASNQQSKLADEVRGYELVLQREPENQTALKGLLQARLQLLALKQGNVQSVIEPLEKLAKLNPNQSEYGVLLAQAKQQIGDKEGAATAYRSILDTKPGDLKALQGMVVLLLDQQRPEAAVGLLQDTLTNAAQANTIQPGSVDVVAVQVLLGNVHAAQKRYPQAISAFDQAIEKDTKDFRPVLAKAMLLKQQGKATEAKPLFDSALALAPAQYKDEINKAATASPASPAPAAPAAPPVPTPESTPKP</sequence>
<keyword evidence="7" id="KW-1185">Reference proteome</keyword>
<dbReference type="InterPro" id="IPR051685">
    <property type="entry name" value="Ycf3/AcsC/BcsC/TPR_MFPF"/>
</dbReference>
<organism evidence="6 7">
    <name type="scientific">Nostoc parmelioides FACHB-3921</name>
    <dbReference type="NCBI Taxonomy" id="2692909"/>
    <lineage>
        <taxon>Bacteria</taxon>
        <taxon>Bacillati</taxon>
        <taxon>Cyanobacteriota</taxon>
        <taxon>Cyanophyceae</taxon>
        <taxon>Nostocales</taxon>
        <taxon>Nostocaceae</taxon>
        <taxon>Nostoc</taxon>
    </lineage>
</organism>
<feature type="region of interest" description="Disordered" evidence="4">
    <location>
        <begin position="269"/>
        <end position="297"/>
    </location>
</feature>
<feature type="repeat" description="TPR" evidence="3">
    <location>
        <begin position="195"/>
        <end position="228"/>
    </location>
</feature>